<dbReference type="GO" id="GO:0006302">
    <property type="term" value="P:double-strand break repair"/>
    <property type="evidence" value="ECO:0007669"/>
    <property type="project" value="TreeGrafter"/>
</dbReference>
<gene>
    <name evidence="2" type="ORF">PMI13_01724</name>
</gene>
<dbReference type="PANTHER" id="PTHR32182">
    <property type="entry name" value="DNA REPLICATION AND REPAIR PROTEIN RECF"/>
    <property type="match status" value="1"/>
</dbReference>
<dbReference type="EMBL" id="AKJY01000027">
    <property type="protein sequence ID" value="EJL73016.1"/>
    <property type="molecule type" value="Genomic_DNA"/>
</dbReference>
<comment type="caution">
    <text evidence="2">The sequence shown here is derived from an EMBL/GenBank/DDBJ whole genome shotgun (WGS) entry which is preliminary data.</text>
</comment>
<reference evidence="2 3" key="1">
    <citation type="journal article" date="2012" name="J. Bacteriol.">
        <title>Twenty-one genome sequences from Pseudomonas species and 19 genome sequences from diverse bacteria isolated from the rhizosphere and endosphere of Populus deltoides.</title>
        <authorList>
            <person name="Brown S.D."/>
            <person name="Utturkar S.M."/>
            <person name="Klingeman D.M."/>
            <person name="Johnson C.M."/>
            <person name="Martin S.L."/>
            <person name="Land M.L."/>
            <person name="Lu T.Y."/>
            <person name="Schadt C.W."/>
            <person name="Doktycz M.J."/>
            <person name="Pelletier D.A."/>
        </authorList>
    </citation>
    <scope>NUCLEOTIDE SEQUENCE [LARGE SCALE GENOMIC DNA]</scope>
    <source>
        <strain evidence="2 3">CF314</strain>
    </source>
</reference>
<dbReference type="Gene3D" id="3.40.50.300">
    <property type="entry name" value="P-loop containing nucleotide triphosphate hydrolases"/>
    <property type="match status" value="1"/>
</dbReference>
<dbReference type="PANTHER" id="PTHR32182:SF22">
    <property type="entry name" value="ATP-DEPENDENT ENDONUCLEASE, OLD FAMILY-RELATED"/>
    <property type="match status" value="1"/>
</dbReference>
<dbReference type="RefSeq" id="WP_007842692.1">
    <property type="nucleotide sequence ID" value="NZ_AKJY01000027.1"/>
</dbReference>
<dbReference type="PATRIC" id="fig|1144316.3.peg.1734"/>
<dbReference type="Proteomes" id="UP000007509">
    <property type="component" value="Unassembled WGS sequence"/>
</dbReference>
<accession>J3CJZ3</accession>
<dbReference type="SUPFAM" id="SSF52540">
    <property type="entry name" value="P-loop containing nucleoside triphosphate hydrolases"/>
    <property type="match status" value="1"/>
</dbReference>
<feature type="domain" description="Endonuclease GajA/Old nuclease/RecF-like AAA" evidence="1">
    <location>
        <begin position="1"/>
        <end position="386"/>
    </location>
</feature>
<dbReference type="InterPro" id="IPR027417">
    <property type="entry name" value="P-loop_NTPase"/>
</dbReference>
<keyword evidence="3" id="KW-1185">Reference proteome</keyword>
<dbReference type="InterPro" id="IPR041685">
    <property type="entry name" value="AAA_GajA/Old/RecF-like"/>
</dbReference>
<organism evidence="2 3">
    <name type="scientific">Chryseobacterium populi</name>
    <dbReference type="NCBI Taxonomy" id="1144316"/>
    <lineage>
        <taxon>Bacteria</taxon>
        <taxon>Pseudomonadati</taxon>
        <taxon>Bacteroidota</taxon>
        <taxon>Flavobacteriia</taxon>
        <taxon>Flavobacteriales</taxon>
        <taxon>Weeksellaceae</taxon>
        <taxon>Chryseobacterium group</taxon>
        <taxon>Chryseobacterium</taxon>
    </lineage>
</organism>
<dbReference type="AlphaFoldDB" id="J3CJZ3"/>
<dbReference type="OrthoDB" id="9805802at2"/>
<dbReference type="GO" id="GO:0000731">
    <property type="term" value="P:DNA synthesis involved in DNA repair"/>
    <property type="evidence" value="ECO:0007669"/>
    <property type="project" value="TreeGrafter"/>
</dbReference>
<sequence length="462" mass="52961">MITKIKINGFKSFHNFEMTFTPFTIIAGTNASGKSNLFDALELLSKLAESDNIKKALQSQRGDFLELFSMYDKGIYADVMEFEVEMLVNQKVKDAWGNEAVLKYTRLQYQLKLKRFVNPSGLDDIAVIHEKLINLKKDNEDLWIKIIPKNKIELWRPKVDGNRKGKPYLDTINKNSIDTVVIHQDGSKGTFRQIPIVNANRTVLSSIDNVDFKHVLAAKEEMKSWKFLQLNPDDLREPTNKSNGEDEITSSGKNLAAALYRISLNNDFALKEISRKLNKFLPQFIDVKVFDDKENRQFIIKLIDVDKKEYTSRVLSEGTLRILTLCILEYDDNFGSLLCFEEPENGIHPARISTMLDLLADLSTDFSDNELPLKQVIVNTHSSVLVGNFWATYGNDENKSLWFSKMVTKIDFFGDNKIKFETTKLSPVDKNFIAELFTDRKVSIVEVQDYLDKGNFSSVNEK</sequence>
<evidence type="ECO:0000259" key="1">
    <source>
        <dbReference type="Pfam" id="PF13175"/>
    </source>
</evidence>
<evidence type="ECO:0000313" key="3">
    <source>
        <dbReference type="Proteomes" id="UP000007509"/>
    </source>
</evidence>
<dbReference type="Pfam" id="PF13175">
    <property type="entry name" value="AAA_15"/>
    <property type="match status" value="1"/>
</dbReference>
<evidence type="ECO:0000313" key="2">
    <source>
        <dbReference type="EMBL" id="EJL73016.1"/>
    </source>
</evidence>
<proteinExistence type="predicted"/>
<name>J3CJZ3_9FLAO</name>
<protein>
    <submittedName>
        <fullName evidence="2">Putative ATPase</fullName>
    </submittedName>
</protein>